<feature type="compositionally biased region" description="Low complexity" evidence="1">
    <location>
        <begin position="1124"/>
        <end position="1135"/>
    </location>
</feature>
<feature type="compositionally biased region" description="Polar residues" evidence="1">
    <location>
        <begin position="1136"/>
        <end position="1146"/>
    </location>
</feature>
<feature type="transmembrane region" description="Helical" evidence="2">
    <location>
        <begin position="889"/>
        <end position="911"/>
    </location>
</feature>
<feature type="region of interest" description="Disordered" evidence="1">
    <location>
        <begin position="223"/>
        <end position="300"/>
    </location>
</feature>
<organism evidence="3 4">
    <name type="scientific">Anopheles atroparvus</name>
    <name type="common">European mosquito</name>
    <dbReference type="NCBI Taxonomy" id="41427"/>
    <lineage>
        <taxon>Eukaryota</taxon>
        <taxon>Metazoa</taxon>
        <taxon>Ecdysozoa</taxon>
        <taxon>Arthropoda</taxon>
        <taxon>Hexapoda</taxon>
        <taxon>Insecta</taxon>
        <taxon>Pterygota</taxon>
        <taxon>Neoptera</taxon>
        <taxon>Endopterygota</taxon>
        <taxon>Diptera</taxon>
        <taxon>Nematocera</taxon>
        <taxon>Culicoidea</taxon>
        <taxon>Culicidae</taxon>
        <taxon>Anophelinae</taxon>
        <taxon>Anopheles</taxon>
    </lineage>
</organism>
<feature type="region of interest" description="Disordered" evidence="1">
    <location>
        <begin position="1075"/>
        <end position="1257"/>
    </location>
</feature>
<feature type="compositionally biased region" description="Low complexity" evidence="1">
    <location>
        <begin position="501"/>
        <end position="517"/>
    </location>
</feature>
<feature type="transmembrane region" description="Helical" evidence="2">
    <location>
        <begin position="923"/>
        <end position="944"/>
    </location>
</feature>
<sequence>MSTQPRAHRKPPDVEEALSSMLWTPYDNNLSESDSSDEQENLHRLNNNATNYSFFGTGPNHDHRRRQQQSLMRRSLSAWSYRARTTGKPSAGELQAGNRFSYPYYDHTELGVGALGGWGDGGYGNSNHVNGNGSYEPYGYDQPVTGSSYSIHGTAAHHRAPWQTVQPPSGTESSEKRPYLQLQTPFVGRWHRVPAQDGVSGATPLETSSLPFSLLALDNPPAGCVPPGSRSGDDGFADSYRDDYQVYPGDGNGEPMPFGGPRNGSSVNTINNNNNHSIGHDGTCNNSLNNGSGDSGEQHSGNSLCIISAMLNPNAHFDGDSSGNGGDLHFSAQNHHHHHHQQQPPSPPPPGAVQLHHRWLHRKSASTCLVVANDDTHTVDGRPGQVPTARTPSQRRAAEGGEKEIDESVVVVSHTAGSSARQANGEASSSSLVSLLTVGGAQKDRVRAASVAFGVAVGAGKEAGSSRSFPEEAMRLNVPAAGLAEGSRTSVYIPSSCISSSSSSQLSSSSPSSPPVSGADGGLQALTIQVNRCDPNNQQQNDVVNNPSSGVSIVSCYRAAASVSGGAEGSADDGVVGVAGGGVKSGGIQTRPQVNDRKGSECAVDNGGNGHADNGERRRRPSVGLGGGGCEKVESSAVYTGVVNSSSEQMVQVSSGHTRPMGVEENREGGGSVPPPPRTYTSTEAQTDDTIQVQPQPQPLQQAPTLQLQATSSSVGAAGAAGGVGPYGGSPGPEPTTMLGVHVGGLLMGGSPPPLVGRVGMPPGGSEFSTREHRRRERRERRQARNRLQHIHPLEPPPPPGGPGLHHRSPPPIEIVPDILHSHLPPPYTTLPMGASLIPQMIPTNASSVIPVRAADDCRYTFPMPIMRSSPSERSRKGCCGHWFAGPPLRALIAVVALGGVACALGGASLGATGLAGSPTSHLTAALLMIGVGVILVTVSGAAWRMTAPGAPPCLGLGSTVDLGRCSRRPCGRGGSTPHGLLYPEFQHRPPPPSYQASMQEYQASMQEYRLRLLLLDRDRQSGRMRSTASPPPTYRSNVGSLLRIPLSSRYNNGSSIFGGIGGIISGAVGSSNSANNVPPGADPQVNSSPNGSPEHPPNPYADGHSTLPPSYRSVHRSDTETLQQHSPSSPQAQPTCTTNSGSSSAAERVGHTSDDNIPPSGPAKPSSVPSGGATHHTPSIIKIDDRRHSMVPSTEAIGTPGPVEMSERRRSSVPGASLIDTREEGPPSRNDGNGGKSSIINGNGGSSRPCTVGAGEPTISTTNAATYASGSLSGGAGKDLVTIVTISGTIEPSSSGSSKAVYTTSNGSGAAPASSTGATCTLLNSNSTPLLATVIPVSKASSGSPL</sequence>
<keyword evidence="4" id="KW-1185">Reference proteome</keyword>
<feature type="compositionally biased region" description="Polar residues" evidence="1">
    <location>
        <begin position="679"/>
        <end position="693"/>
    </location>
</feature>
<evidence type="ECO:0000256" key="2">
    <source>
        <dbReference type="SAM" id="Phobius"/>
    </source>
</evidence>
<feature type="region of interest" description="Disordered" evidence="1">
    <location>
        <begin position="586"/>
        <end position="631"/>
    </location>
</feature>
<feature type="compositionally biased region" description="Low complexity" evidence="1">
    <location>
        <begin position="699"/>
        <end position="717"/>
    </location>
</feature>
<feature type="region of interest" description="Disordered" evidence="1">
    <location>
        <begin position="760"/>
        <end position="810"/>
    </location>
</feature>
<dbReference type="PANTHER" id="PTHR37002:SF10">
    <property type="entry name" value="TRANSGLUTAMINASE-LIKE DOMAIN-CONTAINING PROTEIN"/>
    <property type="match status" value="1"/>
</dbReference>
<accession>A0AAG5DER1</accession>
<reference evidence="3" key="1">
    <citation type="submission" date="2024-04" db="UniProtKB">
        <authorList>
            <consortium name="EnsemblMetazoa"/>
        </authorList>
    </citation>
    <scope>IDENTIFICATION</scope>
    <source>
        <strain evidence="3">EBRO</strain>
    </source>
</reference>
<keyword evidence="2" id="KW-0812">Transmembrane</keyword>
<keyword evidence="2" id="KW-0472">Membrane</keyword>
<feature type="region of interest" description="Disordered" evidence="1">
    <location>
        <begin position="644"/>
        <end position="717"/>
    </location>
</feature>
<keyword evidence="2" id="KW-1133">Transmembrane helix</keyword>
<evidence type="ECO:0000256" key="1">
    <source>
        <dbReference type="SAM" id="MobiDB-lite"/>
    </source>
</evidence>
<feature type="region of interest" description="Disordered" evidence="1">
    <location>
        <begin position="316"/>
        <end position="354"/>
    </location>
</feature>
<feature type="compositionally biased region" description="Polar residues" evidence="1">
    <location>
        <begin position="644"/>
        <end position="657"/>
    </location>
</feature>
<name>A0AAG5DER1_ANOAO</name>
<evidence type="ECO:0000313" key="3">
    <source>
        <dbReference type="EnsemblMetazoa" id="ENSAATROPP009340"/>
    </source>
</evidence>
<feature type="compositionally biased region" description="Basic residues" evidence="1">
    <location>
        <begin position="772"/>
        <end position="790"/>
    </location>
</feature>
<protein>
    <submittedName>
        <fullName evidence="3">Uncharacterized protein</fullName>
    </submittedName>
</protein>
<feature type="compositionally biased region" description="Low complexity" evidence="1">
    <location>
        <begin position="263"/>
        <end position="277"/>
    </location>
</feature>
<evidence type="ECO:0000313" key="4">
    <source>
        <dbReference type="Proteomes" id="UP000075880"/>
    </source>
</evidence>
<dbReference type="EnsemblMetazoa" id="ENSAATROPT010351">
    <property type="protein sequence ID" value="ENSAATROPP009340"/>
    <property type="gene ID" value="ENSAATROPG008408"/>
</dbReference>
<proteinExistence type="predicted"/>
<feature type="region of interest" description="Disordered" evidence="1">
    <location>
        <begin position="1293"/>
        <end position="1320"/>
    </location>
</feature>
<dbReference type="Proteomes" id="UP000075880">
    <property type="component" value="Unassembled WGS sequence"/>
</dbReference>
<feature type="region of interest" description="Disordered" evidence="1">
    <location>
        <begin position="375"/>
        <end position="405"/>
    </location>
</feature>
<feature type="region of interest" description="Disordered" evidence="1">
    <location>
        <begin position="501"/>
        <end position="521"/>
    </location>
</feature>
<dbReference type="PANTHER" id="PTHR37002">
    <property type="entry name" value="AGAP007005-PA"/>
    <property type="match status" value="1"/>
</dbReference>